<comment type="caution">
    <text evidence="3">The sequence shown here is derived from an EMBL/GenBank/DDBJ whole genome shotgun (WGS) entry which is preliminary data.</text>
</comment>
<evidence type="ECO:0000256" key="1">
    <source>
        <dbReference type="SAM" id="Phobius"/>
    </source>
</evidence>
<dbReference type="Pfam" id="PF00092">
    <property type="entry name" value="VWA"/>
    <property type="match status" value="1"/>
</dbReference>
<keyword evidence="1" id="KW-1133">Transmembrane helix</keyword>
<keyword evidence="1" id="KW-0472">Membrane</keyword>
<dbReference type="PROSITE" id="PS50234">
    <property type="entry name" value="VWFA"/>
    <property type="match status" value="1"/>
</dbReference>
<keyword evidence="1" id="KW-0812">Transmembrane</keyword>
<reference evidence="3" key="1">
    <citation type="submission" date="2021-01" db="EMBL/GenBank/DDBJ databases">
        <authorList>
            <consortium name="Genoscope - CEA"/>
            <person name="William W."/>
        </authorList>
    </citation>
    <scope>NUCLEOTIDE SEQUENCE</scope>
</reference>
<name>A0A8S1NX23_PARPR</name>
<dbReference type="EMBL" id="CAJJDM010000103">
    <property type="protein sequence ID" value="CAD8096110.1"/>
    <property type="molecule type" value="Genomic_DNA"/>
</dbReference>
<organism evidence="3 4">
    <name type="scientific">Paramecium primaurelia</name>
    <dbReference type="NCBI Taxonomy" id="5886"/>
    <lineage>
        <taxon>Eukaryota</taxon>
        <taxon>Sar</taxon>
        <taxon>Alveolata</taxon>
        <taxon>Ciliophora</taxon>
        <taxon>Intramacronucleata</taxon>
        <taxon>Oligohymenophorea</taxon>
        <taxon>Peniculida</taxon>
        <taxon>Parameciidae</taxon>
        <taxon>Paramecium</taxon>
    </lineage>
</organism>
<protein>
    <recommendedName>
        <fullName evidence="2">VWFA domain-containing protein</fullName>
    </recommendedName>
</protein>
<gene>
    <name evidence="3" type="ORF">PPRIM_AZ9-3.1.T1000098</name>
</gene>
<dbReference type="InterPro" id="IPR002035">
    <property type="entry name" value="VWF_A"/>
</dbReference>
<dbReference type="AlphaFoldDB" id="A0A8S1NX23"/>
<dbReference type="Proteomes" id="UP000688137">
    <property type="component" value="Unassembled WGS sequence"/>
</dbReference>
<accession>A0A8S1NX23</accession>
<evidence type="ECO:0000313" key="3">
    <source>
        <dbReference type="EMBL" id="CAD8096110.1"/>
    </source>
</evidence>
<sequence>MALKVKIILSMIALPLALFAASIFWIVSIYQTIIPQTQLSVQQLSLKLLNETLQFESRALFFVTRVNQSMQFNSPFIIRNVILDQFTNNTLRMLEQTDIHRLELFLAPLYKSHRLECFTILCNDKQQFLSMGDSNKQFIKEFINWNSLYEANLIIKDDQIKITIGNDNCNIQVYYGLKEFIISMLTNAAFMTNQVQSRAVLLDADPYDIIWEENNETNLAKILDVDNSRTLQILNFHRQEDEFGCLIYEPQTIFYESDTQNRLIKYIQFSISDLHYQCNEQYSVKLTYMMIISLNQFHQHLGTQDLNYDRLNYATNSYACLVILLIFYFYRVAVKVGLSFEVPIERIIEIINEPYKFHYENSNQRIDLRQQLHNQELLQLYDSLLLCVIMHQFHQKQQLLNNNDKGAEYLQNLCQIKSFYKFCQNKWMVSVCGNNMAMIHYKNKRYSEALNQLAESIMIGNKELTSLKQIEKLRKKIERNHFGKSILNRLQSYIINKFAGKSSNIIDQARFKSQDEQNRACLSMSIHKSMALKNSIEDKQQCYQSIGQQQSQEYRQNYKRDKDQLTLCLFFRKYAYIIILFKFCINSDSKLFNETIQNIKQLEEEINQKQKWKKSKYLTLMRIKAQIKLFYCYMQLKMYEAAQITNQFLLGQYDYYLGLEDDQINYHIGYNTFENIPISYLQVQLTLQKIVLMKFNNQNYQAALESAYLFQKLDDQNQKVSLQLLKILEEIFIQYQLDKDLITIQREVIYQEQQKVIILIDYSKTMAFNQIQISQTYCKYILQRVYKSTSVGLYLFNETLFEAFKLQNQMYAQDLYSQILDKLLLPPGGTSQLFEFIKQSVKLFRISDETKYENYLCLFTEFQSQNIEENFYEIRNLLHFNKIKLVVFQIQNSNKNIQIAQQICDYCNGILIQNERQITSWLDSLGHRKVQHSHYFEFW</sequence>
<dbReference type="OMA" id="QINYHIG"/>
<feature type="domain" description="VWFA" evidence="2">
    <location>
        <begin position="755"/>
        <end position="925"/>
    </location>
</feature>
<feature type="transmembrane region" description="Helical" evidence="1">
    <location>
        <begin position="7"/>
        <end position="30"/>
    </location>
</feature>
<dbReference type="CDD" id="cd00198">
    <property type="entry name" value="vWFA"/>
    <property type="match status" value="1"/>
</dbReference>
<keyword evidence="4" id="KW-1185">Reference proteome</keyword>
<evidence type="ECO:0000313" key="4">
    <source>
        <dbReference type="Proteomes" id="UP000688137"/>
    </source>
</evidence>
<proteinExistence type="predicted"/>
<evidence type="ECO:0000259" key="2">
    <source>
        <dbReference type="PROSITE" id="PS50234"/>
    </source>
</evidence>